<dbReference type="Proteomes" id="UP001274321">
    <property type="component" value="Unassembled WGS sequence"/>
</dbReference>
<dbReference type="PANTHER" id="PTHR43357:SF4">
    <property type="entry name" value="INNER MEMBRANE ABC TRANSPORTER PERMEASE PROTEIN YDCV"/>
    <property type="match status" value="1"/>
</dbReference>
<dbReference type="RefSeq" id="WP_319842679.1">
    <property type="nucleotide sequence ID" value="NZ_JAXAFJ010000001.1"/>
</dbReference>
<dbReference type="SUPFAM" id="SSF161098">
    <property type="entry name" value="MetI-like"/>
    <property type="match status" value="1"/>
</dbReference>
<evidence type="ECO:0000256" key="4">
    <source>
        <dbReference type="ARBA" id="ARBA00022519"/>
    </source>
</evidence>
<evidence type="ECO:0000256" key="5">
    <source>
        <dbReference type="ARBA" id="ARBA00022692"/>
    </source>
</evidence>
<evidence type="ECO:0000256" key="7">
    <source>
        <dbReference type="ARBA" id="ARBA00023136"/>
    </source>
</evidence>
<feature type="transmembrane region" description="Helical" evidence="8">
    <location>
        <begin position="68"/>
        <end position="94"/>
    </location>
</feature>
<feature type="transmembrane region" description="Helical" evidence="8">
    <location>
        <begin position="238"/>
        <end position="262"/>
    </location>
</feature>
<comment type="subcellular location">
    <subcellularLocation>
        <location evidence="1">Cell inner membrane</location>
        <topology evidence="1">Multi-pass membrane protein</topology>
    </subcellularLocation>
    <subcellularLocation>
        <location evidence="8">Cell membrane</location>
        <topology evidence="8">Multi-pass membrane protein</topology>
    </subcellularLocation>
</comment>
<gene>
    <name evidence="10" type="ORF">SCD90_00620</name>
</gene>
<evidence type="ECO:0000256" key="8">
    <source>
        <dbReference type="RuleBase" id="RU363032"/>
    </source>
</evidence>
<comment type="caution">
    <text evidence="10">The sequence shown here is derived from an EMBL/GenBank/DDBJ whole genome shotgun (WGS) entry which is preliminary data.</text>
</comment>
<evidence type="ECO:0000256" key="6">
    <source>
        <dbReference type="ARBA" id="ARBA00022989"/>
    </source>
</evidence>
<reference evidence="10 11" key="1">
    <citation type="submission" date="2023-11" db="EMBL/GenBank/DDBJ databases">
        <authorList>
            <person name="Bao R."/>
        </authorList>
    </citation>
    <scope>NUCLEOTIDE SEQUENCE [LARGE SCALE GENOMIC DNA]</scope>
    <source>
        <strain evidence="10 11">PJ23</strain>
    </source>
</reference>
<keyword evidence="7 8" id="KW-0472">Membrane</keyword>
<dbReference type="InterPro" id="IPR000515">
    <property type="entry name" value="MetI-like"/>
</dbReference>
<evidence type="ECO:0000259" key="9">
    <source>
        <dbReference type="PROSITE" id="PS50928"/>
    </source>
</evidence>
<feature type="transmembrane region" description="Helical" evidence="8">
    <location>
        <begin position="180"/>
        <end position="205"/>
    </location>
</feature>
<organism evidence="10 11">
    <name type="scientific">Terrihabitans rhizophilus</name>
    <dbReference type="NCBI Taxonomy" id="3092662"/>
    <lineage>
        <taxon>Bacteria</taxon>
        <taxon>Pseudomonadati</taxon>
        <taxon>Pseudomonadota</taxon>
        <taxon>Alphaproteobacteria</taxon>
        <taxon>Hyphomicrobiales</taxon>
        <taxon>Terrihabitans</taxon>
    </lineage>
</organism>
<feature type="transmembrane region" description="Helical" evidence="8">
    <location>
        <begin position="106"/>
        <end position="129"/>
    </location>
</feature>
<accession>A0ABU4RIB5</accession>
<dbReference type="PROSITE" id="PS50928">
    <property type="entry name" value="ABC_TM1"/>
    <property type="match status" value="1"/>
</dbReference>
<dbReference type="Pfam" id="PF00528">
    <property type="entry name" value="BPD_transp_1"/>
    <property type="match status" value="1"/>
</dbReference>
<dbReference type="Gene3D" id="1.10.3720.10">
    <property type="entry name" value="MetI-like"/>
    <property type="match status" value="1"/>
</dbReference>
<comment type="similarity">
    <text evidence="8">Belongs to the binding-protein-dependent transport system permease family.</text>
</comment>
<feature type="domain" description="ABC transmembrane type-1" evidence="9">
    <location>
        <begin position="68"/>
        <end position="256"/>
    </location>
</feature>
<keyword evidence="3" id="KW-1003">Cell membrane</keyword>
<protein>
    <submittedName>
        <fullName evidence="10">ABC transporter permease</fullName>
    </submittedName>
</protein>
<evidence type="ECO:0000313" key="10">
    <source>
        <dbReference type="EMBL" id="MDX6804552.1"/>
    </source>
</evidence>
<keyword evidence="2 8" id="KW-0813">Transport</keyword>
<keyword evidence="4" id="KW-0997">Cell inner membrane</keyword>
<dbReference type="PANTHER" id="PTHR43357">
    <property type="entry name" value="INNER MEMBRANE ABC TRANSPORTER PERMEASE PROTEIN YDCV"/>
    <property type="match status" value="1"/>
</dbReference>
<name>A0ABU4RIB5_9HYPH</name>
<dbReference type="CDD" id="cd06261">
    <property type="entry name" value="TM_PBP2"/>
    <property type="match status" value="1"/>
</dbReference>
<feature type="transmembrane region" description="Helical" evidence="8">
    <location>
        <begin position="135"/>
        <end position="159"/>
    </location>
</feature>
<feature type="transmembrane region" description="Helical" evidence="8">
    <location>
        <begin position="12"/>
        <end position="37"/>
    </location>
</feature>
<proteinExistence type="inferred from homology"/>
<keyword evidence="5 8" id="KW-0812">Transmembrane</keyword>
<evidence type="ECO:0000313" key="11">
    <source>
        <dbReference type="Proteomes" id="UP001274321"/>
    </source>
</evidence>
<keyword evidence="6 8" id="KW-1133">Transmembrane helix</keyword>
<dbReference type="InterPro" id="IPR035906">
    <property type="entry name" value="MetI-like_sf"/>
</dbReference>
<evidence type="ECO:0000256" key="1">
    <source>
        <dbReference type="ARBA" id="ARBA00004429"/>
    </source>
</evidence>
<evidence type="ECO:0000256" key="2">
    <source>
        <dbReference type="ARBA" id="ARBA00022448"/>
    </source>
</evidence>
<sequence length="271" mass="29431">MRRSLDRMALDVSGKILVLLILAFIILPALVVTLTAFNDKAILSFPPKAYSLRWFQRAVEYGDFRKGFWNGLIVTVWASSIALVIGAGFAYALNRYSFPLKRTLESILLSPLVIPHFTIGLGLLMLSALSGAGRGFPLVVFAHVVLVLPFVMRSVLISLQNVDTRLEMAAASLGASPLRILLTITLPLLVPGLISGWLFAAILSFNEFTATLFVSTQATQTLPVAMYNYVREYADPTLAALSVIYIVVTAAVLSLANAFFGLGKVLNVDGH</sequence>
<keyword evidence="11" id="KW-1185">Reference proteome</keyword>
<evidence type="ECO:0000256" key="3">
    <source>
        <dbReference type="ARBA" id="ARBA00022475"/>
    </source>
</evidence>
<dbReference type="EMBL" id="JAXAFJ010000001">
    <property type="protein sequence ID" value="MDX6804552.1"/>
    <property type="molecule type" value="Genomic_DNA"/>
</dbReference>